<organism evidence="1">
    <name type="scientific">Mesocestoides corti</name>
    <name type="common">Flatworm</name>
    <dbReference type="NCBI Taxonomy" id="53468"/>
    <lineage>
        <taxon>Eukaryota</taxon>
        <taxon>Metazoa</taxon>
        <taxon>Spiralia</taxon>
        <taxon>Lophotrochozoa</taxon>
        <taxon>Platyhelminthes</taxon>
        <taxon>Cestoda</taxon>
        <taxon>Eucestoda</taxon>
        <taxon>Cyclophyllidea</taxon>
        <taxon>Mesocestoididae</taxon>
        <taxon>Mesocestoides</taxon>
    </lineage>
</organism>
<protein>
    <submittedName>
        <fullName evidence="1">Uncharacterized protein</fullName>
    </submittedName>
</protein>
<sequence>MAPAAKILNFPLIHTHMYLALSSHLGVDVSAVMTPTHAQIPYATMASSSSRING</sequence>
<accession>A0A5K3FF57</accession>
<dbReference type="WBParaSite" id="MCU_007838-RA">
    <property type="protein sequence ID" value="MCU_007838-RA"/>
    <property type="gene ID" value="MCU_007838"/>
</dbReference>
<proteinExistence type="predicted"/>
<name>A0A5K3FF57_MESCO</name>
<evidence type="ECO:0000313" key="1">
    <source>
        <dbReference type="WBParaSite" id="MCU_007838-RA"/>
    </source>
</evidence>
<reference evidence="1" key="1">
    <citation type="submission" date="2019-11" db="UniProtKB">
        <authorList>
            <consortium name="WormBaseParasite"/>
        </authorList>
    </citation>
    <scope>IDENTIFICATION</scope>
</reference>
<dbReference type="AlphaFoldDB" id="A0A5K3FF57"/>